<dbReference type="AlphaFoldDB" id="A0A2R6Y2N8"/>
<name>A0A2R6Y2N8_9BACL</name>
<accession>A0A2R6Y2N8</accession>
<dbReference type="Proteomes" id="UP000244338">
    <property type="component" value="Unassembled WGS sequence"/>
</dbReference>
<dbReference type="EMBL" id="PEBX01000016">
    <property type="protein sequence ID" value="PTQ56944.1"/>
    <property type="molecule type" value="Genomic_DNA"/>
</dbReference>
<proteinExistence type="predicted"/>
<reference evidence="2" key="1">
    <citation type="journal article" date="2018" name="Sci. Rep.">
        <title>Lignite coal burning seam in the remote Altai Mountains harbors a hydrogen-driven thermophilic microbial community.</title>
        <authorList>
            <person name="Kadnikov V.V."/>
            <person name="Mardanov A.V."/>
            <person name="Ivasenko D.A."/>
            <person name="Antsiferov D.V."/>
            <person name="Beletsky A.V."/>
            <person name="Karnachuk O.V."/>
            <person name="Ravin N.V."/>
        </authorList>
    </citation>
    <scope>NUCLEOTIDE SEQUENCE [LARGE SCALE GENOMIC DNA]</scope>
</reference>
<sequence>MARRLATEFVSIQLKLKGGAVPSFVAKLRELAPSAQYHLLKNGEGEVGVHDRSYVCYFHIVKQAGNQAITEEMVHVCGRARVYHTRAAHNFLKLLQAFSADFVEKRMYPGFRIINTFKSGELWKIEEERYDEAEHLIYERKKANGEASVTLPGQSYLQKESVQHVPYGINNKQSTFFCGTPSALERVVEEAFDMWRRRRIDELLDLRHALMTKKTSNSIVSLPESPHSVVTSARSTHTIGIAEIDTMLRLLTRTSNH</sequence>
<evidence type="ECO:0000313" key="2">
    <source>
        <dbReference type="Proteomes" id="UP000244338"/>
    </source>
</evidence>
<evidence type="ECO:0000313" key="1">
    <source>
        <dbReference type="EMBL" id="PTQ56944.1"/>
    </source>
</evidence>
<comment type="caution">
    <text evidence="1">The sequence shown here is derived from an EMBL/GenBank/DDBJ whole genome shotgun (WGS) entry which is preliminary data.</text>
</comment>
<protein>
    <submittedName>
        <fullName evidence="1">Uncharacterized protein</fullName>
    </submittedName>
</protein>
<organism evidence="1 2">
    <name type="scientific">Candidatus Carbonibacillus altaicus</name>
    <dbReference type="NCBI Taxonomy" id="2163959"/>
    <lineage>
        <taxon>Bacteria</taxon>
        <taxon>Bacillati</taxon>
        <taxon>Bacillota</taxon>
        <taxon>Bacilli</taxon>
        <taxon>Bacillales</taxon>
        <taxon>Candidatus Carbonibacillus</taxon>
    </lineage>
</organism>
<gene>
    <name evidence="1" type="ORF">BSOLF_2505</name>
</gene>